<feature type="domain" description="Alcohol dehydrogenase-like N-terminal" evidence="6">
    <location>
        <begin position="31"/>
        <end position="112"/>
    </location>
</feature>
<dbReference type="Gene3D" id="3.90.180.10">
    <property type="entry name" value="Medium-chain alcohol dehydrogenases, catalytic domain"/>
    <property type="match status" value="1"/>
</dbReference>
<evidence type="ECO:0000313" key="7">
    <source>
        <dbReference type="EMBL" id="HFX13928.1"/>
    </source>
</evidence>
<sequence>MDWRLRSMKVAVMEGIKKISIQEREIPKPKEDEVLIRIKSVGICGSDIHYYKEGRIGSFIVEKPLILGHEAAGEIIDVGSNVRFLKVGDRVALEPGIPCRKCIYCKKGRYKKGNYGN</sequence>
<dbReference type="SUPFAM" id="SSF50129">
    <property type="entry name" value="GroES-like"/>
    <property type="match status" value="1"/>
</dbReference>
<evidence type="ECO:0000256" key="2">
    <source>
        <dbReference type="ARBA" id="ARBA00008072"/>
    </source>
</evidence>
<dbReference type="Pfam" id="PF08240">
    <property type="entry name" value="ADH_N"/>
    <property type="match status" value="1"/>
</dbReference>
<keyword evidence="3" id="KW-0479">Metal-binding</keyword>
<organism evidence="7">
    <name type="scientific">Dictyoglomus thermophilum</name>
    <dbReference type="NCBI Taxonomy" id="14"/>
    <lineage>
        <taxon>Bacteria</taxon>
        <taxon>Pseudomonadati</taxon>
        <taxon>Dictyoglomota</taxon>
        <taxon>Dictyoglomia</taxon>
        <taxon>Dictyoglomales</taxon>
        <taxon>Dictyoglomaceae</taxon>
        <taxon>Dictyoglomus</taxon>
    </lineage>
</organism>
<dbReference type="InterPro" id="IPR011032">
    <property type="entry name" value="GroES-like_sf"/>
</dbReference>
<dbReference type="PANTHER" id="PTHR43161:SF9">
    <property type="entry name" value="SORBITOL DEHYDROGENASE"/>
    <property type="match status" value="1"/>
</dbReference>
<accession>A0A7C3MIG8</accession>
<evidence type="ECO:0000256" key="5">
    <source>
        <dbReference type="ARBA" id="ARBA00023002"/>
    </source>
</evidence>
<comment type="cofactor">
    <cofactor evidence="1">
        <name>Zn(2+)</name>
        <dbReference type="ChEBI" id="CHEBI:29105"/>
    </cofactor>
</comment>
<evidence type="ECO:0000256" key="4">
    <source>
        <dbReference type="ARBA" id="ARBA00022833"/>
    </source>
</evidence>
<evidence type="ECO:0000259" key="6">
    <source>
        <dbReference type="Pfam" id="PF08240"/>
    </source>
</evidence>
<proteinExistence type="inferred from homology"/>
<dbReference type="GO" id="GO:0008270">
    <property type="term" value="F:zinc ion binding"/>
    <property type="evidence" value="ECO:0007669"/>
    <property type="project" value="InterPro"/>
</dbReference>
<reference evidence="7" key="1">
    <citation type="journal article" date="2020" name="mSystems">
        <title>Genome- and Community-Level Interaction Insights into Carbon Utilization and Element Cycling Functions of Hydrothermarchaeota in Hydrothermal Sediment.</title>
        <authorList>
            <person name="Zhou Z."/>
            <person name="Liu Y."/>
            <person name="Xu W."/>
            <person name="Pan J."/>
            <person name="Luo Z.H."/>
            <person name="Li M."/>
        </authorList>
    </citation>
    <scope>NUCLEOTIDE SEQUENCE [LARGE SCALE GENOMIC DNA]</scope>
    <source>
        <strain evidence="7">SpSt-81</strain>
    </source>
</reference>
<dbReference type="PANTHER" id="PTHR43161">
    <property type="entry name" value="SORBITOL DEHYDROGENASE"/>
    <property type="match status" value="1"/>
</dbReference>
<comment type="caution">
    <text evidence="7">The sequence shown here is derived from an EMBL/GenBank/DDBJ whole genome shotgun (WGS) entry which is preliminary data.</text>
</comment>
<name>A0A7C3MIG8_DICTH</name>
<dbReference type="EMBL" id="DTIN01000029">
    <property type="protein sequence ID" value="HFX13928.1"/>
    <property type="molecule type" value="Genomic_DNA"/>
</dbReference>
<dbReference type="PROSITE" id="PS00059">
    <property type="entry name" value="ADH_ZINC"/>
    <property type="match status" value="1"/>
</dbReference>
<keyword evidence="5" id="KW-0560">Oxidoreductase</keyword>
<dbReference type="InterPro" id="IPR013154">
    <property type="entry name" value="ADH-like_N"/>
</dbReference>
<keyword evidence="4" id="KW-0862">Zinc</keyword>
<evidence type="ECO:0000256" key="3">
    <source>
        <dbReference type="ARBA" id="ARBA00022723"/>
    </source>
</evidence>
<gene>
    <name evidence="7" type="ORF">ENW00_07270</name>
</gene>
<dbReference type="AlphaFoldDB" id="A0A7C3MIG8"/>
<dbReference type="InterPro" id="IPR002328">
    <property type="entry name" value="ADH_Zn_CS"/>
</dbReference>
<evidence type="ECO:0000256" key="1">
    <source>
        <dbReference type="ARBA" id="ARBA00001947"/>
    </source>
</evidence>
<dbReference type="GO" id="GO:0016491">
    <property type="term" value="F:oxidoreductase activity"/>
    <property type="evidence" value="ECO:0007669"/>
    <property type="project" value="UniProtKB-KW"/>
</dbReference>
<comment type="similarity">
    <text evidence="2">Belongs to the zinc-containing alcohol dehydrogenase family.</text>
</comment>
<protein>
    <recommendedName>
        <fullName evidence="6">Alcohol dehydrogenase-like N-terminal domain-containing protein</fullName>
    </recommendedName>
</protein>